<dbReference type="InterPro" id="IPR006680">
    <property type="entry name" value="Amidohydro-rel"/>
</dbReference>
<dbReference type="InterPro" id="IPR050287">
    <property type="entry name" value="MTA/SAH_deaminase"/>
</dbReference>
<gene>
    <name evidence="3" type="ORF">IAA70_08045</name>
</gene>
<protein>
    <submittedName>
        <fullName evidence="3">Amidohydrolase family protein</fullName>
    </submittedName>
</protein>
<dbReference type="PANTHER" id="PTHR43794">
    <property type="entry name" value="AMINOHYDROLASE SSNA-RELATED"/>
    <property type="match status" value="1"/>
</dbReference>
<dbReference type="Gene3D" id="2.30.40.10">
    <property type="entry name" value="Urease, subunit C, domain 1"/>
    <property type="match status" value="1"/>
</dbReference>
<dbReference type="GO" id="GO:0016810">
    <property type="term" value="F:hydrolase activity, acting on carbon-nitrogen (but not peptide) bonds"/>
    <property type="evidence" value="ECO:0007669"/>
    <property type="project" value="InterPro"/>
</dbReference>
<dbReference type="Pfam" id="PF01979">
    <property type="entry name" value="Amidohydro_1"/>
    <property type="match status" value="1"/>
</dbReference>
<dbReference type="InterPro" id="IPR032466">
    <property type="entry name" value="Metal_Hydrolase"/>
</dbReference>
<evidence type="ECO:0000256" key="1">
    <source>
        <dbReference type="ARBA" id="ARBA00022801"/>
    </source>
</evidence>
<comment type="caution">
    <text evidence="3">The sequence shown here is derived from an EMBL/GenBank/DDBJ whole genome shotgun (WGS) entry which is preliminary data.</text>
</comment>
<feature type="domain" description="Amidohydrolase-related" evidence="2">
    <location>
        <begin position="54"/>
        <end position="404"/>
    </location>
</feature>
<evidence type="ECO:0000313" key="4">
    <source>
        <dbReference type="Proteomes" id="UP000824258"/>
    </source>
</evidence>
<dbReference type="Proteomes" id="UP000824258">
    <property type="component" value="Unassembled WGS sequence"/>
</dbReference>
<sequence length="404" mass="42744">MDLLFSHVTAVTMDPARAVLPDAFVGVEDGKIAYLSKKPPEGKPKKIIEATGMVMLPGLINCHAHLGNTVLRGWGDEVDERTRLSERLYPREEQMDEAAIRASALLAIAESLRAGVTSLSCLETDLEAVAGAAAESGIKANVAPAMSMYLGDDFDFETYPDCQALVRTVERYHGYDHGRIHIDAGLHGVYSSTYQLWEALSEYAINAKLGLQLHLAETETENEDALERAGLTPAALLDCHGLLSVPIQAAGCGCLADEDMALLARRKATAVHCPLCEEKLGKPSANPAALVKSGLNVALGTGSAAEAGSLDLFRVMRAACLQSKAKAGDPTALSAKAALLMATVCGAKAQGRAAECGMLKVGMDADLVLLDFTQPHLIPCHNVYSNLVYSASGADVAMTLVRGQ</sequence>
<reference evidence="3" key="1">
    <citation type="submission" date="2020-10" db="EMBL/GenBank/DDBJ databases">
        <authorList>
            <person name="Gilroy R."/>
        </authorList>
    </citation>
    <scope>NUCLEOTIDE SEQUENCE</scope>
    <source>
        <strain evidence="3">ChiHjej9B8-7071</strain>
    </source>
</reference>
<evidence type="ECO:0000259" key="2">
    <source>
        <dbReference type="Pfam" id="PF01979"/>
    </source>
</evidence>
<evidence type="ECO:0000313" key="3">
    <source>
        <dbReference type="EMBL" id="HIR10341.1"/>
    </source>
</evidence>
<dbReference type="SUPFAM" id="SSF51338">
    <property type="entry name" value="Composite domain of metallo-dependent hydrolases"/>
    <property type="match status" value="1"/>
</dbReference>
<keyword evidence="1" id="KW-0378">Hydrolase</keyword>
<dbReference type="EMBL" id="DVGD01000265">
    <property type="protein sequence ID" value="HIR10341.1"/>
    <property type="molecule type" value="Genomic_DNA"/>
</dbReference>
<dbReference type="InterPro" id="IPR011059">
    <property type="entry name" value="Metal-dep_hydrolase_composite"/>
</dbReference>
<dbReference type="SUPFAM" id="SSF51556">
    <property type="entry name" value="Metallo-dependent hydrolases"/>
    <property type="match status" value="1"/>
</dbReference>
<dbReference type="PANTHER" id="PTHR43794:SF11">
    <property type="entry name" value="AMIDOHYDROLASE-RELATED DOMAIN-CONTAINING PROTEIN"/>
    <property type="match status" value="1"/>
</dbReference>
<reference evidence="3" key="2">
    <citation type="journal article" date="2021" name="PeerJ">
        <title>Extensive microbial diversity within the chicken gut microbiome revealed by metagenomics and culture.</title>
        <authorList>
            <person name="Gilroy R."/>
            <person name="Ravi A."/>
            <person name="Getino M."/>
            <person name="Pursley I."/>
            <person name="Horton D.L."/>
            <person name="Alikhan N.F."/>
            <person name="Baker D."/>
            <person name="Gharbi K."/>
            <person name="Hall N."/>
            <person name="Watson M."/>
            <person name="Adriaenssens E.M."/>
            <person name="Foster-Nyarko E."/>
            <person name="Jarju S."/>
            <person name="Secka A."/>
            <person name="Antonio M."/>
            <person name="Oren A."/>
            <person name="Chaudhuri R.R."/>
            <person name="La Ragione R."/>
            <person name="Hildebrand F."/>
            <person name="Pallen M.J."/>
        </authorList>
    </citation>
    <scope>NUCLEOTIDE SEQUENCE</scope>
    <source>
        <strain evidence="3">ChiHjej9B8-7071</strain>
    </source>
</reference>
<dbReference type="Gene3D" id="3.20.20.140">
    <property type="entry name" value="Metal-dependent hydrolases"/>
    <property type="match status" value="1"/>
</dbReference>
<feature type="non-terminal residue" evidence="3">
    <location>
        <position position="404"/>
    </location>
</feature>
<name>A0A9D1A963_9FIRM</name>
<organism evidence="3 4">
    <name type="scientific">Candidatus Avoscillospira stercoripullorum</name>
    <dbReference type="NCBI Taxonomy" id="2840709"/>
    <lineage>
        <taxon>Bacteria</taxon>
        <taxon>Bacillati</taxon>
        <taxon>Bacillota</taxon>
        <taxon>Clostridia</taxon>
        <taxon>Eubacteriales</taxon>
        <taxon>Oscillospiraceae</taxon>
        <taxon>Oscillospiraceae incertae sedis</taxon>
        <taxon>Candidatus Avoscillospira</taxon>
    </lineage>
</organism>
<dbReference type="AlphaFoldDB" id="A0A9D1A963"/>
<accession>A0A9D1A963</accession>
<proteinExistence type="predicted"/>